<dbReference type="GO" id="GO:0005524">
    <property type="term" value="F:ATP binding"/>
    <property type="evidence" value="ECO:0007669"/>
    <property type="project" value="UniProtKB-KW"/>
</dbReference>
<comment type="similarity">
    <text evidence="1">Belongs to the class-II aminoacyl-tRNA synthetase family.</text>
</comment>
<dbReference type="InterPro" id="IPR045864">
    <property type="entry name" value="aa-tRNA-synth_II/BPL/LPL"/>
</dbReference>
<dbReference type="NCBIfam" id="TIGR00442">
    <property type="entry name" value="hisS"/>
    <property type="match status" value="1"/>
</dbReference>
<dbReference type="GO" id="GO:0006427">
    <property type="term" value="P:histidyl-tRNA aminoacylation"/>
    <property type="evidence" value="ECO:0007669"/>
    <property type="project" value="InterPro"/>
</dbReference>
<dbReference type="InterPro" id="IPR015807">
    <property type="entry name" value="His-tRNA-ligase"/>
</dbReference>
<keyword evidence="5" id="KW-0648">Protein biosynthesis</keyword>
<accession>A0A6J6IU01</accession>
<keyword evidence="3" id="KW-0547">Nucleotide-binding</keyword>
<dbReference type="PROSITE" id="PS50862">
    <property type="entry name" value="AA_TRNA_LIGASE_II"/>
    <property type="match status" value="1"/>
</dbReference>
<evidence type="ECO:0000313" key="8">
    <source>
        <dbReference type="EMBL" id="CAB4628137.1"/>
    </source>
</evidence>
<sequence length="411" mass="44581">MPWSARLEAMASQINPPRGMRDFLPLEKSVRNDLVSKIVGAYAAHGFQEIETPALEAIERLSSGDGGDNEKLAFRVLKRGEELEQALGKDADQLSDLGLRYDLTVPLTRYYATNHAKLPKVFKAIQTGPVWRAERPQKGRYRQFVQCDIDTIGDETNFAEIELLNASLNALAAIGINDAKVRINHRELLSSSISALGVSSSDHGKAMITIDKLDKLGIDGVAEEMKERFGDKVAQATTSWLSTIATSSQTPESLREIFEAVEKLHPGKLRFDPTLVRGMGYYTGSIFEIEHPASGSSIGGGGRYDGMVGKWLGTDVAAVGISIGFERVAELVSDSPATSNSLVLVFDEKDQQAALSTQAEAIAAGYLVRLEPSPKKLNTLLDSLKTQGFASFAVLEEPQKGFAGLKIKPIG</sequence>
<dbReference type="GO" id="GO:0005737">
    <property type="term" value="C:cytoplasm"/>
    <property type="evidence" value="ECO:0007669"/>
    <property type="project" value="InterPro"/>
</dbReference>
<comment type="catalytic activity">
    <reaction evidence="6">
        <text>tRNA(His) + L-histidine + ATP = L-histidyl-tRNA(His) + AMP + diphosphate + H(+)</text>
        <dbReference type="Rhea" id="RHEA:17313"/>
        <dbReference type="Rhea" id="RHEA-COMP:9665"/>
        <dbReference type="Rhea" id="RHEA-COMP:9689"/>
        <dbReference type="ChEBI" id="CHEBI:15378"/>
        <dbReference type="ChEBI" id="CHEBI:30616"/>
        <dbReference type="ChEBI" id="CHEBI:33019"/>
        <dbReference type="ChEBI" id="CHEBI:57595"/>
        <dbReference type="ChEBI" id="CHEBI:78442"/>
        <dbReference type="ChEBI" id="CHEBI:78527"/>
        <dbReference type="ChEBI" id="CHEBI:456215"/>
        <dbReference type="EC" id="6.1.1.21"/>
    </reaction>
</comment>
<dbReference type="PIRSF" id="PIRSF001549">
    <property type="entry name" value="His-tRNA_synth"/>
    <property type="match status" value="1"/>
</dbReference>
<dbReference type="CDD" id="cd00773">
    <property type="entry name" value="HisRS-like_core"/>
    <property type="match status" value="1"/>
</dbReference>
<dbReference type="Pfam" id="PF13393">
    <property type="entry name" value="tRNA-synt_His"/>
    <property type="match status" value="1"/>
</dbReference>
<dbReference type="InterPro" id="IPR041715">
    <property type="entry name" value="HisRS-like_core"/>
</dbReference>
<evidence type="ECO:0000256" key="1">
    <source>
        <dbReference type="ARBA" id="ARBA00008226"/>
    </source>
</evidence>
<dbReference type="EMBL" id="CAEZVS010000003">
    <property type="protein sequence ID" value="CAB4628137.1"/>
    <property type="molecule type" value="Genomic_DNA"/>
</dbReference>
<dbReference type="Gene3D" id="3.30.930.10">
    <property type="entry name" value="Bira Bifunctional Protein, Domain 2"/>
    <property type="match status" value="1"/>
</dbReference>
<feature type="domain" description="Aminoacyl-transfer RNA synthetases class-II family profile" evidence="7">
    <location>
        <begin position="26"/>
        <end position="372"/>
    </location>
</feature>
<gene>
    <name evidence="8" type="ORF">UFOPK2106_00064</name>
</gene>
<evidence type="ECO:0000256" key="2">
    <source>
        <dbReference type="ARBA" id="ARBA00012815"/>
    </source>
</evidence>
<evidence type="ECO:0000259" key="7">
    <source>
        <dbReference type="PROSITE" id="PS50862"/>
    </source>
</evidence>
<evidence type="ECO:0000256" key="3">
    <source>
        <dbReference type="ARBA" id="ARBA00022741"/>
    </source>
</evidence>
<dbReference type="SUPFAM" id="SSF55681">
    <property type="entry name" value="Class II aaRS and biotin synthetases"/>
    <property type="match status" value="1"/>
</dbReference>
<protein>
    <recommendedName>
        <fullName evidence="2">histidine--tRNA ligase</fullName>
        <ecNumber evidence="2">6.1.1.21</ecNumber>
    </recommendedName>
</protein>
<name>A0A6J6IU01_9ZZZZ</name>
<dbReference type="InterPro" id="IPR004516">
    <property type="entry name" value="HisRS/HisZ"/>
</dbReference>
<dbReference type="AlphaFoldDB" id="A0A6J6IU01"/>
<dbReference type="GO" id="GO:0004821">
    <property type="term" value="F:histidine-tRNA ligase activity"/>
    <property type="evidence" value="ECO:0007669"/>
    <property type="project" value="UniProtKB-EC"/>
</dbReference>
<dbReference type="PANTHER" id="PTHR11476:SF7">
    <property type="entry name" value="HISTIDINE--TRNA LIGASE"/>
    <property type="match status" value="1"/>
</dbReference>
<dbReference type="EC" id="6.1.1.21" evidence="2"/>
<reference evidence="8" key="1">
    <citation type="submission" date="2020-05" db="EMBL/GenBank/DDBJ databases">
        <authorList>
            <person name="Chiriac C."/>
            <person name="Salcher M."/>
            <person name="Ghai R."/>
            <person name="Kavagutti S V."/>
        </authorList>
    </citation>
    <scope>NUCLEOTIDE SEQUENCE</scope>
</reference>
<organism evidence="8">
    <name type="scientific">freshwater metagenome</name>
    <dbReference type="NCBI Taxonomy" id="449393"/>
    <lineage>
        <taxon>unclassified sequences</taxon>
        <taxon>metagenomes</taxon>
        <taxon>ecological metagenomes</taxon>
    </lineage>
</organism>
<keyword evidence="4" id="KW-0067">ATP-binding</keyword>
<proteinExistence type="inferred from homology"/>
<evidence type="ECO:0000256" key="6">
    <source>
        <dbReference type="ARBA" id="ARBA00047639"/>
    </source>
</evidence>
<evidence type="ECO:0000256" key="4">
    <source>
        <dbReference type="ARBA" id="ARBA00022840"/>
    </source>
</evidence>
<dbReference type="InterPro" id="IPR006195">
    <property type="entry name" value="aa-tRNA-synth_II"/>
</dbReference>
<dbReference type="PANTHER" id="PTHR11476">
    <property type="entry name" value="HISTIDYL-TRNA SYNTHETASE"/>
    <property type="match status" value="1"/>
</dbReference>
<evidence type="ECO:0000256" key="5">
    <source>
        <dbReference type="ARBA" id="ARBA00022917"/>
    </source>
</evidence>